<dbReference type="AlphaFoldDB" id="A0AA40DWA2"/>
<comment type="caution">
    <text evidence="2">The sequence shown here is derived from an EMBL/GenBank/DDBJ whole genome shotgun (WGS) entry which is preliminary data.</text>
</comment>
<dbReference type="EMBL" id="JAUIRO010000005">
    <property type="protein sequence ID" value="KAK0714093.1"/>
    <property type="molecule type" value="Genomic_DNA"/>
</dbReference>
<feature type="region of interest" description="Disordered" evidence="1">
    <location>
        <begin position="1"/>
        <end position="75"/>
    </location>
</feature>
<sequence length="75" mass="8195">MRRKYGRSNRRASASQAGDGNGGRPSRCRASGRESSGGSWRCWLSVPPSRWTRPKAAAVKRSSVPSHMHTAAALW</sequence>
<feature type="compositionally biased region" description="Basic residues" evidence="1">
    <location>
        <begin position="1"/>
        <end position="10"/>
    </location>
</feature>
<organism evidence="2 3">
    <name type="scientific">Lasiosphaeria miniovina</name>
    <dbReference type="NCBI Taxonomy" id="1954250"/>
    <lineage>
        <taxon>Eukaryota</taxon>
        <taxon>Fungi</taxon>
        <taxon>Dikarya</taxon>
        <taxon>Ascomycota</taxon>
        <taxon>Pezizomycotina</taxon>
        <taxon>Sordariomycetes</taxon>
        <taxon>Sordariomycetidae</taxon>
        <taxon>Sordariales</taxon>
        <taxon>Lasiosphaeriaceae</taxon>
        <taxon>Lasiosphaeria</taxon>
    </lineage>
</organism>
<dbReference type="GeneID" id="85325697"/>
<evidence type="ECO:0000256" key="1">
    <source>
        <dbReference type="SAM" id="MobiDB-lite"/>
    </source>
</evidence>
<gene>
    <name evidence="2" type="ORF">B0T26DRAFT_719508</name>
</gene>
<keyword evidence="3" id="KW-1185">Reference proteome</keyword>
<evidence type="ECO:0000313" key="3">
    <source>
        <dbReference type="Proteomes" id="UP001172101"/>
    </source>
</evidence>
<proteinExistence type="predicted"/>
<protein>
    <submittedName>
        <fullName evidence="2">Uncharacterized protein</fullName>
    </submittedName>
</protein>
<accession>A0AA40DWA2</accession>
<dbReference type="RefSeq" id="XP_060295415.1">
    <property type="nucleotide sequence ID" value="XM_060442427.1"/>
</dbReference>
<evidence type="ECO:0000313" key="2">
    <source>
        <dbReference type="EMBL" id="KAK0714093.1"/>
    </source>
</evidence>
<name>A0AA40DWA2_9PEZI</name>
<dbReference type="Proteomes" id="UP001172101">
    <property type="component" value="Unassembled WGS sequence"/>
</dbReference>
<reference evidence="2" key="1">
    <citation type="submission" date="2023-06" db="EMBL/GenBank/DDBJ databases">
        <title>Genome-scale phylogeny and comparative genomics of the fungal order Sordariales.</title>
        <authorList>
            <consortium name="Lawrence Berkeley National Laboratory"/>
            <person name="Hensen N."/>
            <person name="Bonometti L."/>
            <person name="Westerberg I."/>
            <person name="Brannstrom I.O."/>
            <person name="Guillou S."/>
            <person name="Cros-Aarteil S."/>
            <person name="Calhoun S."/>
            <person name="Haridas S."/>
            <person name="Kuo A."/>
            <person name="Mondo S."/>
            <person name="Pangilinan J."/>
            <person name="Riley R."/>
            <person name="LaButti K."/>
            <person name="Andreopoulos B."/>
            <person name="Lipzen A."/>
            <person name="Chen C."/>
            <person name="Yanf M."/>
            <person name="Daum C."/>
            <person name="Ng V."/>
            <person name="Clum A."/>
            <person name="Steindorff A."/>
            <person name="Ohm R."/>
            <person name="Martin F."/>
            <person name="Silar P."/>
            <person name="Natvig D."/>
            <person name="Lalanne C."/>
            <person name="Gautier V."/>
            <person name="Ament-velasquez S.L."/>
            <person name="Kruys A."/>
            <person name="Hutchinson M.I."/>
            <person name="Powell A.J."/>
            <person name="Barry K."/>
            <person name="Miller A.N."/>
            <person name="Grigoriev I.V."/>
            <person name="Debuchy R."/>
            <person name="Gladieux P."/>
            <person name="Thoren M.H."/>
            <person name="Johannesson H."/>
        </authorList>
    </citation>
    <scope>NUCLEOTIDE SEQUENCE</scope>
    <source>
        <strain evidence="2">SMH2392-1A</strain>
    </source>
</reference>